<dbReference type="AlphaFoldDB" id="T0H9Q0"/>
<dbReference type="Proteomes" id="UP000015527">
    <property type="component" value="Unassembled WGS sequence"/>
</dbReference>
<dbReference type="EMBL" id="ATHL01000127">
    <property type="protein sequence ID" value="EQB09737.1"/>
    <property type="molecule type" value="Genomic_DNA"/>
</dbReference>
<reference evidence="1 2" key="1">
    <citation type="journal article" date="2013" name="Genome Announc.">
        <title>Genome Sequence of Novosphingobium lindaniclasticum LE124T, Isolated from a Hexachlorocyclohexane Dumpsite.</title>
        <authorList>
            <person name="Saxena A."/>
            <person name="Nayyar N."/>
            <person name="Sangwan N."/>
            <person name="Kumari R."/>
            <person name="Khurana J.P."/>
            <person name="Lal R."/>
        </authorList>
    </citation>
    <scope>NUCLEOTIDE SEQUENCE [LARGE SCALE GENOMIC DNA]</scope>
    <source>
        <strain evidence="1 2">LE124</strain>
    </source>
</reference>
<gene>
    <name evidence="1" type="ORF">L284_19245</name>
</gene>
<proteinExistence type="predicted"/>
<evidence type="ECO:0000313" key="2">
    <source>
        <dbReference type="Proteomes" id="UP000015527"/>
    </source>
</evidence>
<name>T0H9Q0_9SPHN</name>
<dbReference type="PATRIC" id="fig|1096930.3.peg.3791"/>
<dbReference type="RefSeq" id="WP_021235598.1">
    <property type="nucleotide sequence ID" value="NZ_ATHL01000127.1"/>
</dbReference>
<accession>T0H9Q0</accession>
<sequence length="146" mass="15562">MDRAKALLSLARVCEGSHPWAINIDCAVFATLYPDKFSNEDSAAQYARLNWTRNLADRQWLGAIGMLQYSASLDAAMTLVPAGCLHMTRTIWDAAGKPVGLARIDKYEGSGAAMMWADGFDAVAATPALALCAAVLRARAAEVANG</sequence>
<organism evidence="1 2">
    <name type="scientific">Novosphingobium lindaniclasticum LE124</name>
    <dbReference type="NCBI Taxonomy" id="1096930"/>
    <lineage>
        <taxon>Bacteria</taxon>
        <taxon>Pseudomonadati</taxon>
        <taxon>Pseudomonadota</taxon>
        <taxon>Alphaproteobacteria</taxon>
        <taxon>Sphingomonadales</taxon>
        <taxon>Sphingomonadaceae</taxon>
        <taxon>Novosphingobium</taxon>
    </lineage>
</organism>
<keyword evidence="2" id="KW-1185">Reference proteome</keyword>
<comment type="caution">
    <text evidence="1">The sequence shown here is derived from an EMBL/GenBank/DDBJ whole genome shotgun (WGS) entry which is preliminary data.</text>
</comment>
<evidence type="ECO:0000313" key="1">
    <source>
        <dbReference type="EMBL" id="EQB09737.1"/>
    </source>
</evidence>
<protein>
    <submittedName>
        <fullName evidence="1">Uncharacterized protein</fullName>
    </submittedName>
</protein>